<dbReference type="EMBL" id="CP040817">
    <property type="protein sequence ID" value="QYM92702.1"/>
    <property type="molecule type" value="Genomic_DNA"/>
</dbReference>
<feature type="region of interest" description="Disordered" evidence="1">
    <location>
        <begin position="48"/>
        <end position="68"/>
    </location>
</feature>
<gene>
    <name evidence="2" type="ORF">FGI21_12955</name>
</gene>
<feature type="compositionally biased region" description="Polar residues" evidence="1">
    <location>
        <begin position="55"/>
        <end position="68"/>
    </location>
</feature>
<accession>A0ABX8VYG3</accession>
<keyword evidence="3" id="KW-1185">Reference proteome</keyword>
<dbReference type="Proteomes" id="UP000824976">
    <property type="component" value="Chromosome"/>
</dbReference>
<evidence type="ECO:0000313" key="3">
    <source>
        <dbReference type="Proteomes" id="UP000824976"/>
    </source>
</evidence>
<name>A0ABX8VYG3_9GAMM</name>
<evidence type="ECO:0000313" key="2">
    <source>
        <dbReference type="EMBL" id="QYM92702.1"/>
    </source>
</evidence>
<sequence length="68" mass="7541">MPSRLANLPRKRRFNGGEICVVVKKEALSNFFEISACQAGITPYNAPPLTRQRRNTSAVSVRNQAHTA</sequence>
<organism evidence="2 3">
    <name type="scientific">Dickeya zeae</name>
    <dbReference type="NCBI Taxonomy" id="204042"/>
    <lineage>
        <taxon>Bacteria</taxon>
        <taxon>Pseudomonadati</taxon>
        <taxon>Pseudomonadota</taxon>
        <taxon>Gammaproteobacteria</taxon>
        <taxon>Enterobacterales</taxon>
        <taxon>Pectobacteriaceae</taxon>
        <taxon>Dickeya</taxon>
    </lineage>
</organism>
<evidence type="ECO:0000256" key="1">
    <source>
        <dbReference type="SAM" id="MobiDB-lite"/>
    </source>
</evidence>
<reference evidence="2 3" key="1">
    <citation type="submission" date="2019-06" db="EMBL/GenBank/DDBJ databases">
        <title>Complete genome of Dickeya zeae PL65.</title>
        <authorList>
            <person name="Boluk G."/>
            <person name="Arif M."/>
        </authorList>
    </citation>
    <scope>NUCLEOTIDE SEQUENCE [LARGE SCALE GENOMIC DNA]</scope>
    <source>
        <strain evidence="2 3">PL65</strain>
    </source>
</reference>
<protein>
    <submittedName>
        <fullName evidence="2">Uncharacterized protein</fullName>
    </submittedName>
</protein>
<proteinExistence type="predicted"/>